<dbReference type="RefSeq" id="WP_231870846.1">
    <property type="nucleotide sequence ID" value="NZ_FLOC01000019.1"/>
</dbReference>
<dbReference type="AlphaFoldDB" id="A0A1A8TM45"/>
<accession>A0A1A8TM45</accession>
<name>A0A1A8TM45_9GAMM</name>
<dbReference type="Gene3D" id="3.60.15.10">
    <property type="entry name" value="Ribonuclease Z/Hydroxyacylglutathione hydrolase-like"/>
    <property type="match status" value="1"/>
</dbReference>
<sequence>MMIKQLSQCALLTLAAVALPALAKTQVVTLGTGTPVTNPERVGSATAVVYNDKAYLFDIGPGAVHRTIQAAANGLPQLHPTKIENLFITHLHSDHILDYAELASTLWWRRDNQISVFGPKGIQAMTEGYYEMLQVDLDLRLHGLQPVKDPELYKTKVTEYEHGGWVFQDGDVTIEAFDVPHGDIEPAFGYKITTPDKTVVISGDTGYSEKLIEMAKGVDILVHEVINDEALKKVSPVWHNYHSQAHTPAAELAKVANAAQPGLLVLTHLLFYAEPVESTADQVREHYDGKVVLANDLDVFE</sequence>
<evidence type="ECO:0000313" key="5">
    <source>
        <dbReference type="Proteomes" id="UP000092627"/>
    </source>
</evidence>
<dbReference type="InterPro" id="IPR044094">
    <property type="entry name" value="AtsA-like_MBL-fold"/>
</dbReference>
<evidence type="ECO:0000313" key="4">
    <source>
        <dbReference type="EMBL" id="SBS34755.1"/>
    </source>
</evidence>
<evidence type="ECO:0000256" key="1">
    <source>
        <dbReference type="ARBA" id="ARBA00022801"/>
    </source>
</evidence>
<evidence type="ECO:0000259" key="3">
    <source>
        <dbReference type="SMART" id="SM00849"/>
    </source>
</evidence>
<keyword evidence="1 4" id="KW-0378">Hydrolase</keyword>
<dbReference type="STRING" id="295068.MAQ5080_02965"/>
<dbReference type="Pfam" id="PF12706">
    <property type="entry name" value="Lactamase_B_2"/>
    <property type="match status" value="1"/>
</dbReference>
<dbReference type="CDD" id="cd07719">
    <property type="entry name" value="arylsulfatase_AtsA-like_MBL-fold"/>
    <property type="match status" value="1"/>
</dbReference>
<organism evidence="4 5">
    <name type="scientific">Marinomonas aquimarina</name>
    <dbReference type="NCBI Taxonomy" id="295068"/>
    <lineage>
        <taxon>Bacteria</taxon>
        <taxon>Pseudomonadati</taxon>
        <taxon>Pseudomonadota</taxon>
        <taxon>Gammaproteobacteria</taxon>
        <taxon>Oceanospirillales</taxon>
        <taxon>Oceanospirillaceae</taxon>
        <taxon>Marinomonas</taxon>
    </lineage>
</organism>
<keyword evidence="5" id="KW-1185">Reference proteome</keyword>
<dbReference type="PANTHER" id="PTHR46018:SF2">
    <property type="entry name" value="ZINC PHOSPHODIESTERASE ELAC PROTEIN 1"/>
    <property type="match status" value="1"/>
</dbReference>
<keyword evidence="2" id="KW-0732">Signal</keyword>
<dbReference type="GO" id="GO:0042781">
    <property type="term" value="F:3'-tRNA processing endoribonuclease activity"/>
    <property type="evidence" value="ECO:0007669"/>
    <property type="project" value="UniProtKB-EC"/>
</dbReference>
<dbReference type="InterPro" id="IPR001279">
    <property type="entry name" value="Metallo-B-lactamas"/>
</dbReference>
<dbReference type="Proteomes" id="UP000092627">
    <property type="component" value="Unassembled WGS sequence"/>
</dbReference>
<protein>
    <submittedName>
        <fullName evidence="4">Ribonuclease Z</fullName>
        <ecNumber evidence="4">3.1.26.11</ecNumber>
    </submittedName>
</protein>
<evidence type="ECO:0000256" key="2">
    <source>
        <dbReference type="SAM" id="SignalP"/>
    </source>
</evidence>
<dbReference type="PANTHER" id="PTHR46018">
    <property type="entry name" value="ZINC PHOSPHODIESTERASE ELAC PROTEIN 1"/>
    <property type="match status" value="1"/>
</dbReference>
<feature type="domain" description="Metallo-beta-lactamase" evidence="3">
    <location>
        <begin position="42"/>
        <end position="246"/>
    </location>
</feature>
<proteinExistence type="predicted"/>
<dbReference type="InterPro" id="IPR036866">
    <property type="entry name" value="RibonucZ/Hydroxyglut_hydro"/>
</dbReference>
<dbReference type="SMART" id="SM00849">
    <property type="entry name" value="Lactamase_B"/>
    <property type="match status" value="1"/>
</dbReference>
<dbReference type="SUPFAM" id="SSF56281">
    <property type="entry name" value="Metallo-hydrolase/oxidoreductase"/>
    <property type="match status" value="1"/>
</dbReference>
<feature type="chain" id="PRO_5008379147" evidence="2">
    <location>
        <begin position="24"/>
        <end position="301"/>
    </location>
</feature>
<gene>
    <name evidence="4" type="primary">rnz_2</name>
    <name evidence="4" type="ORF">MAQ5080_02965</name>
</gene>
<reference evidence="4 5" key="1">
    <citation type="submission" date="2016-06" db="EMBL/GenBank/DDBJ databases">
        <authorList>
            <person name="Kjaerup R.B."/>
            <person name="Dalgaard T.S."/>
            <person name="Juul-Madsen H.R."/>
        </authorList>
    </citation>
    <scope>NUCLEOTIDE SEQUENCE [LARGE SCALE GENOMIC DNA]</scope>
    <source>
        <strain evidence="4 5">CECT 5080</strain>
    </source>
</reference>
<dbReference type="EC" id="3.1.26.11" evidence="4"/>
<dbReference type="EMBL" id="FLOC01000019">
    <property type="protein sequence ID" value="SBS34755.1"/>
    <property type="molecule type" value="Genomic_DNA"/>
</dbReference>
<feature type="signal peptide" evidence="2">
    <location>
        <begin position="1"/>
        <end position="23"/>
    </location>
</feature>